<dbReference type="NCBIfam" id="TIGR00797">
    <property type="entry name" value="matE"/>
    <property type="match status" value="1"/>
</dbReference>
<evidence type="ECO:0000313" key="9">
    <source>
        <dbReference type="EMBL" id="CAA9237516.1"/>
    </source>
</evidence>
<evidence type="ECO:0000256" key="1">
    <source>
        <dbReference type="ARBA" id="ARBA00004651"/>
    </source>
</evidence>
<keyword evidence="3" id="KW-0813">Transport</keyword>
<evidence type="ECO:0000256" key="7">
    <source>
        <dbReference type="ARBA" id="ARBA00023136"/>
    </source>
</evidence>
<dbReference type="AlphaFoldDB" id="A0A6J4HYB3"/>
<keyword evidence="6 8" id="KW-1133">Transmembrane helix</keyword>
<feature type="transmembrane region" description="Helical" evidence="8">
    <location>
        <begin position="88"/>
        <end position="110"/>
    </location>
</feature>
<feature type="transmembrane region" description="Helical" evidence="8">
    <location>
        <begin position="43"/>
        <end position="67"/>
    </location>
</feature>
<dbReference type="InterPro" id="IPR002528">
    <property type="entry name" value="MATE_fam"/>
</dbReference>
<feature type="transmembrane region" description="Helical" evidence="8">
    <location>
        <begin position="160"/>
        <end position="180"/>
    </location>
</feature>
<comment type="similarity">
    <text evidence="2">Belongs to the multi antimicrobial extrusion (MATE) (TC 2.A.66.1) family.</text>
</comment>
<dbReference type="InterPro" id="IPR044644">
    <property type="entry name" value="DinF-like"/>
</dbReference>
<evidence type="ECO:0000256" key="2">
    <source>
        <dbReference type="ARBA" id="ARBA00010199"/>
    </source>
</evidence>
<protein>
    <submittedName>
        <fullName evidence="9">DNA-damage-inducible protein F</fullName>
    </submittedName>
</protein>
<feature type="transmembrane region" description="Helical" evidence="8">
    <location>
        <begin position="186"/>
        <end position="206"/>
    </location>
</feature>
<name>A0A6J4HYB3_9ACTN</name>
<dbReference type="PIRSF" id="PIRSF006603">
    <property type="entry name" value="DinF"/>
    <property type="match status" value="1"/>
</dbReference>
<feature type="transmembrane region" description="Helical" evidence="8">
    <location>
        <begin position="241"/>
        <end position="259"/>
    </location>
</feature>
<dbReference type="Pfam" id="PF01554">
    <property type="entry name" value="MatE"/>
    <property type="match status" value="2"/>
</dbReference>
<dbReference type="EMBL" id="CADCTP010000121">
    <property type="protein sequence ID" value="CAA9237516.1"/>
    <property type="molecule type" value="Genomic_DNA"/>
</dbReference>
<dbReference type="InterPro" id="IPR048279">
    <property type="entry name" value="MdtK-like"/>
</dbReference>
<feature type="transmembrane region" description="Helical" evidence="8">
    <location>
        <begin position="130"/>
        <end position="148"/>
    </location>
</feature>
<dbReference type="PANTHER" id="PTHR42893">
    <property type="entry name" value="PROTEIN DETOXIFICATION 44, CHLOROPLASTIC-RELATED"/>
    <property type="match status" value="1"/>
</dbReference>
<sequence length="437" mass="44971">MRLRSRWDREIARLAVPAFGALIAEPVYVLTDTAIIGHLGTPQLAGLAVAAAILVTGYSIFIFLAYGTTAAVARLIGAGDERAATAQAVQGVWLALAVSLPVTVAGAVLAGPLVRWFGATGAAAGYGQTYLRISALGVPAMLMTYAAVGWLRGRQDTRTPLLVAVVSAGVNLVLELVLILGLGYGVGASAASTVLVQWGALAVYLLGMGRQARSLRVPLRPVGRSVGRLARVGLDLLVRTIALRLALTAATVVAARLGTAQVAAHQIAFELWNALALALDAIAIAAQALVGRLLGAGDVAAARAATRRMIELGLGFGLLVGLVLLALRGTLPHVFTDDPEVLRLASFVLLFAAVLQPVNAVVFVLDGVLMGAGDMRFLAVSTVAAAALFLAAATVLLATGAGLGWLWTALGGLMLARLALLATRIRTDAWLVAGAVR</sequence>
<evidence type="ECO:0000256" key="3">
    <source>
        <dbReference type="ARBA" id="ARBA00022448"/>
    </source>
</evidence>
<dbReference type="GO" id="GO:0042910">
    <property type="term" value="F:xenobiotic transmembrane transporter activity"/>
    <property type="evidence" value="ECO:0007669"/>
    <property type="project" value="InterPro"/>
</dbReference>
<feature type="transmembrane region" description="Helical" evidence="8">
    <location>
        <begin position="377"/>
        <end position="398"/>
    </location>
</feature>
<keyword evidence="5 8" id="KW-0812">Transmembrane</keyword>
<organism evidence="9">
    <name type="scientific">uncultured Mycobacteriales bacterium</name>
    <dbReference type="NCBI Taxonomy" id="581187"/>
    <lineage>
        <taxon>Bacteria</taxon>
        <taxon>Bacillati</taxon>
        <taxon>Actinomycetota</taxon>
        <taxon>Actinomycetes</taxon>
        <taxon>Mycobacteriales</taxon>
        <taxon>environmental samples</taxon>
    </lineage>
</organism>
<keyword evidence="7 8" id="KW-0472">Membrane</keyword>
<feature type="transmembrane region" description="Helical" evidence="8">
    <location>
        <begin position="12"/>
        <end position="31"/>
    </location>
</feature>
<keyword evidence="4" id="KW-1003">Cell membrane</keyword>
<reference evidence="9" key="1">
    <citation type="submission" date="2020-02" db="EMBL/GenBank/DDBJ databases">
        <authorList>
            <person name="Meier V. D."/>
        </authorList>
    </citation>
    <scope>NUCLEOTIDE SEQUENCE</scope>
    <source>
        <strain evidence="9">AVDCRST_MAG41</strain>
    </source>
</reference>
<dbReference type="PANTHER" id="PTHR42893:SF46">
    <property type="entry name" value="PROTEIN DETOXIFICATION 44, CHLOROPLASTIC"/>
    <property type="match status" value="1"/>
</dbReference>
<feature type="transmembrane region" description="Helical" evidence="8">
    <location>
        <begin position="271"/>
        <end position="291"/>
    </location>
</feature>
<proteinExistence type="inferred from homology"/>
<dbReference type="GO" id="GO:0015297">
    <property type="term" value="F:antiporter activity"/>
    <property type="evidence" value="ECO:0007669"/>
    <property type="project" value="InterPro"/>
</dbReference>
<accession>A0A6J4HYB3</accession>
<evidence type="ECO:0000256" key="4">
    <source>
        <dbReference type="ARBA" id="ARBA00022475"/>
    </source>
</evidence>
<gene>
    <name evidence="9" type="ORF">AVDCRST_MAG41-1268</name>
</gene>
<evidence type="ECO:0000256" key="5">
    <source>
        <dbReference type="ARBA" id="ARBA00022692"/>
    </source>
</evidence>
<feature type="transmembrane region" description="Helical" evidence="8">
    <location>
        <begin position="343"/>
        <end position="365"/>
    </location>
</feature>
<comment type="subcellular location">
    <subcellularLocation>
        <location evidence="1">Cell membrane</location>
        <topology evidence="1">Multi-pass membrane protein</topology>
    </subcellularLocation>
</comment>
<evidence type="ECO:0000256" key="6">
    <source>
        <dbReference type="ARBA" id="ARBA00022989"/>
    </source>
</evidence>
<dbReference type="GO" id="GO:0005886">
    <property type="term" value="C:plasma membrane"/>
    <property type="evidence" value="ECO:0007669"/>
    <property type="project" value="UniProtKB-SubCell"/>
</dbReference>
<feature type="transmembrane region" description="Helical" evidence="8">
    <location>
        <begin position="312"/>
        <end position="331"/>
    </location>
</feature>
<feature type="transmembrane region" description="Helical" evidence="8">
    <location>
        <begin position="404"/>
        <end position="422"/>
    </location>
</feature>
<evidence type="ECO:0000256" key="8">
    <source>
        <dbReference type="SAM" id="Phobius"/>
    </source>
</evidence>